<evidence type="ECO:0000256" key="2">
    <source>
        <dbReference type="SAM" id="SignalP"/>
    </source>
</evidence>
<dbReference type="Proteomes" id="UP000323506">
    <property type="component" value="Chromosome A10"/>
</dbReference>
<feature type="region of interest" description="Disordered" evidence="1">
    <location>
        <begin position="102"/>
        <end position="127"/>
    </location>
</feature>
<proteinExistence type="predicted"/>
<feature type="signal peptide" evidence="2">
    <location>
        <begin position="1"/>
        <end position="31"/>
    </location>
</feature>
<sequence>MQRKIPPNPQEYKALSTLPFLILTLAVFIHSNPKEDKPKLPCSHRQRWPIRILTPFRLAIKNLTSMIARNQKDSITLFIRFGFNREETPIYTNGLRFRCHATRGRGDGQGRGGRGGMRGKANGGSGG</sequence>
<organism evidence="3 4">
    <name type="scientific">Gossypium darwinii</name>
    <name type="common">Darwin's cotton</name>
    <name type="synonym">Gossypium barbadense var. darwinii</name>
    <dbReference type="NCBI Taxonomy" id="34276"/>
    <lineage>
        <taxon>Eukaryota</taxon>
        <taxon>Viridiplantae</taxon>
        <taxon>Streptophyta</taxon>
        <taxon>Embryophyta</taxon>
        <taxon>Tracheophyta</taxon>
        <taxon>Spermatophyta</taxon>
        <taxon>Magnoliopsida</taxon>
        <taxon>eudicotyledons</taxon>
        <taxon>Gunneridae</taxon>
        <taxon>Pentapetalae</taxon>
        <taxon>rosids</taxon>
        <taxon>malvids</taxon>
        <taxon>Malvales</taxon>
        <taxon>Malvaceae</taxon>
        <taxon>Malvoideae</taxon>
        <taxon>Gossypium</taxon>
    </lineage>
</organism>
<evidence type="ECO:0000313" key="3">
    <source>
        <dbReference type="EMBL" id="TYG98305.1"/>
    </source>
</evidence>
<feature type="chain" id="PRO_5023003480" evidence="2">
    <location>
        <begin position="32"/>
        <end position="127"/>
    </location>
</feature>
<accession>A0A5D2EY10</accession>
<evidence type="ECO:0000313" key="4">
    <source>
        <dbReference type="Proteomes" id="UP000323506"/>
    </source>
</evidence>
<protein>
    <submittedName>
        <fullName evidence="3">Uncharacterized protein</fullName>
    </submittedName>
</protein>
<feature type="compositionally biased region" description="Gly residues" evidence="1">
    <location>
        <begin position="107"/>
        <end position="127"/>
    </location>
</feature>
<name>A0A5D2EY10_GOSDA</name>
<dbReference type="AlphaFoldDB" id="A0A5D2EY10"/>
<dbReference type="EMBL" id="CM017697">
    <property type="protein sequence ID" value="TYG98305.1"/>
    <property type="molecule type" value="Genomic_DNA"/>
</dbReference>
<evidence type="ECO:0000256" key="1">
    <source>
        <dbReference type="SAM" id="MobiDB-lite"/>
    </source>
</evidence>
<keyword evidence="2" id="KW-0732">Signal</keyword>
<keyword evidence="4" id="KW-1185">Reference proteome</keyword>
<gene>
    <name evidence="3" type="ORF">ES288_A10G106800v1</name>
</gene>
<reference evidence="3 4" key="1">
    <citation type="submission" date="2019-06" db="EMBL/GenBank/DDBJ databases">
        <title>WGS assembly of Gossypium darwinii.</title>
        <authorList>
            <person name="Chen Z.J."/>
            <person name="Sreedasyam A."/>
            <person name="Ando A."/>
            <person name="Song Q."/>
            <person name="De L."/>
            <person name="Hulse-Kemp A."/>
            <person name="Ding M."/>
            <person name="Ye W."/>
            <person name="Kirkbride R."/>
            <person name="Jenkins J."/>
            <person name="Plott C."/>
            <person name="Lovell J."/>
            <person name="Lin Y.-M."/>
            <person name="Vaughn R."/>
            <person name="Liu B."/>
            <person name="Li W."/>
            <person name="Simpson S."/>
            <person name="Scheffler B."/>
            <person name="Saski C."/>
            <person name="Grover C."/>
            <person name="Hu G."/>
            <person name="Conover J."/>
            <person name="Carlson J."/>
            <person name="Shu S."/>
            <person name="Boston L."/>
            <person name="Williams M."/>
            <person name="Peterson D."/>
            <person name="Mcgee K."/>
            <person name="Jones D."/>
            <person name="Wendel J."/>
            <person name="Stelly D."/>
            <person name="Grimwood J."/>
            <person name="Schmutz J."/>
        </authorList>
    </citation>
    <scope>NUCLEOTIDE SEQUENCE [LARGE SCALE GENOMIC DNA]</scope>
    <source>
        <strain evidence="3">1808015.09</strain>
    </source>
</reference>